<feature type="compositionally biased region" description="Acidic residues" evidence="1">
    <location>
        <begin position="783"/>
        <end position="795"/>
    </location>
</feature>
<comment type="caution">
    <text evidence="3">The sequence shown here is derived from an EMBL/GenBank/DDBJ whole genome shotgun (WGS) entry which is preliminary data.</text>
</comment>
<dbReference type="Pfam" id="PF13926">
    <property type="entry name" value="DUF4211"/>
    <property type="match status" value="1"/>
</dbReference>
<feature type="domain" description="DUF4211" evidence="2">
    <location>
        <begin position="937"/>
        <end position="1041"/>
    </location>
</feature>
<evidence type="ECO:0000259" key="2">
    <source>
        <dbReference type="Pfam" id="PF13926"/>
    </source>
</evidence>
<dbReference type="PANTHER" id="PTHR14689">
    <property type="entry name" value="PHORBOL-ESTER_DAG-TYPE DOMAIN-CONTAINING PROTEIN"/>
    <property type="match status" value="1"/>
</dbReference>
<proteinExistence type="predicted"/>
<feature type="region of interest" description="Disordered" evidence="1">
    <location>
        <begin position="508"/>
        <end position="530"/>
    </location>
</feature>
<name>A0AAD4NC09_9BILA</name>
<feature type="region of interest" description="Disordered" evidence="1">
    <location>
        <begin position="543"/>
        <end position="569"/>
    </location>
</feature>
<feature type="region of interest" description="Disordered" evidence="1">
    <location>
        <begin position="776"/>
        <end position="798"/>
    </location>
</feature>
<evidence type="ECO:0000313" key="4">
    <source>
        <dbReference type="Proteomes" id="UP001201812"/>
    </source>
</evidence>
<feature type="compositionally biased region" description="Polar residues" evidence="1">
    <location>
        <begin position="435"/>
        <end position="444"/>
    </location>
</feature>
<dbReference type="EMBL" id="JAKKPZ010000002">
    <property type="protein sequence ID" value="KAI1725405.1"/>
    <property type="molecule type" value="Genomic_DNA"/>
</dbReference>
<feature type="compositionally biased region" description="Low complexity" evidence="1">
    <location>
        <begin position="171"/>
        <end position="190"/>
    </location>
</feature>
<sequence length="1207" mass="133170">MDQQNGSSQPLLPPNFTSTAFSSQFPGINNVTTGTAISSSPLLMSLQQLSGAAGIAAAAAGILPPAQLGGQFASISWNPAQQAASWIDQANKMAAILPMYNALQTAAGSVSESSTTYNSTPFPTPTCLNFSTTGMANMPLKADGETAPMVSPSFGLKARSTQWRAGSSVTSPHSGQSCSHSASTSSHPPSNEMATMAESPLNVVSCSVPNQTSQFDGSPARTIGPRSTSQSNQSFIPAETSQTHVIEEGDLSGLELHDFGDFLGRRNREEARHNPGPQINYNESASHVSNVSHSSPMFMTNEQDRKSYAHQFHVDELANADKELDRLVSLVASQNAEKFISSESNTNTFSQDPLGVFKAEQDQPLFDDKPISQAFNAVQFTPPDSPTNDPTTSGETFVLTQKINRPSLAALSNTPPLVTETFKTPLEKCSPPSPSHLTQSKSSTPRSMDSPRSSASSTTLPLVFIPKASPNSSPVKTIQRSGLFAQPSNKLGRVPIYKQRESTTFSLISSPSKPTFLHQPAKKEEKKDDAYSFTDDEFGDLKKLSDSSSSTLKPSGNLKNRKPSSQAQSVYMPPNIDAEANPSDILKHVVPKKRHSVASALEQAESHSIEPSTSKHINVPNVAASADVSSEIHNLNSQSGARKLVEMIRRMRHSRMSFLKSEVMEGNDCIKPEIAESMETRPSATCIIKIEPIEMDQSPAGSLASPRLSLPKLVIKLGSKKESTDETTDFDDEARQHKKKKHKKHKKEKRNLELESWDDSMLLPEEGSKDLAHMKRRRLQQENAEEKENDNETTDNDSMLHYENSLISTRLNCFARADLSSLCKGTFLVSKDDVFKADCSLWKIDNQNLLQKYLPVQGTNGVVHYKNSSTYAGWCDQMADEYLLINVKHLKHSRAESIVEPLIPIQDLFPAINTQLSGQSIIAGNDDRKHEKSSVFTEDIKFGKESLRSHLTTFAKAMLNETICPTFLLSIKATNDWNYLCALNEIEQLNIKAIDFIKSRQKWCSKIEEDLQKYPNIAISSHDISMEECQGCTETETTNTVHLFNVDCVTAEPPSVLEQGISAIQETAEFFVCSTCAIAAKQYHTLTHMKSNVLRQCEDHLESVYEEEENIAAESVIQQCLNDRSWLQNTFNEYLDLWKNSSEIVRRKSPSVTVKTQPKQRLTLTHRKAKTAQKAMDPDSQRYQIRTQSKTALQSRLLPAWLASSRP</sequence>
<evidence type="ECO:0000313" key="3">
    <source>
        <dbReference type="EMBL" id="KAI1725405.1"/>
    </source>
</evidence>
<dbReference type="Proteomes" id="UP001201812">
    <property type="component" value="Unassembled WGS sequence"/>
</dbReference>
<protein>
    <recommendedName>
        <fullName evidence="2">DUF4211 domain-containing protein</fullName>
    </recommendedName>
</protein>
<dbReference type="InterPro" id="IPR025451">
    <property type="entry name" value="DUF4211"/>
</dbReference>
<feature type="compositionally biased region" description="Low complexity" evidence="1">
    <location>
        <begin position="546"/>
        <end position="555"/>
    </location>
</feature>
<feature type="region of interest" description="Disordered" evidence="1">
    <location>
        <begin position="161"/>
        <end position="194"/>
    </location>
</feature>
<feature type="region of interest" description="Disordered" evidence="1">
    <location>
        <begin position="719"/>
        <end position="749"/>
    </location>
</feature>
<feature type="region of interest" description="Disordered" evidence="1">
    <location>
        <begin position="209"/>
        <end position="236"/>
    </location>
</feature>
<keyword evidence="4" id="KW-1185">Reference proteome</keyword>
<evidence type="ECO:0000256" key="1">
    <source>
        <dbReference type="SAM" id="MobiDB-lite"/>
    </source>
</evidence>
<dbReference type="PANTHER" id="PTHR14689:SF0">
    <property type="entry name" value="COILED-COIL DOMAIN-CONTAINING PROTEIN 82"/>
    <property type="match status" value="1"/>
</dbReference>
<feature type="compositionally biased region" description="Polar residues" evidence="1">
    <location>
        <begin position="161"/>
        <end position="170"/>
    </location>
</feature>
<dbReference type="AlphaFoldDB" id="A0AAD4NC09"/>
<dbReference type="GO" id="GO:0005634">
    <property type="term" value="C:nucleus"/>
    <property type="evidence" value="ECO:0007669"/>
    <property type="project" value="TreeGrafter"/>
</dbReference>
<accession>A0AAD4NC09</accession>
<feature type="compositionally biased region" description="Basic residues" evidence="1">
    <location>
        <begin position="736"/>
        <end position="749"/>
    </location>
</feature>
<gene>
    <name evidence="3" type="ORF">DdX_02063</name>
</gene>
<feature type="compositionally biased region" description="Low complexity" evidence="1">
    <location>
        <begin position="445"/>
        <end position="457"/>
    </location>
</feature>
<feature type="region of interest" description="Disordered" evidence="1">
    <location>
        <begin position="423"/>
        <end position="459"/>
    </location>
</feature>
<feature type="compositionally biased region" description="Polar residues" evidence="1">
    <location>
        <begin position="225"/>
        <end position="236"/>
    </location>
</feature>
<organism evidence="3 4">
    <name type="scientific">Ditylenchus destructor</name>
    <dbReference type="NCBI Taxonomy" id="166010"/>
    <lineage>
        <taxon>Eukaryota</taxon>
        <taxon>Metazoa</taxon>
        <taxon>Ecdysozoa</taxon>
        <taxon>Nematoda</taxon>
        <taxon>Chromadorea</taxon>
        <taxon>Rhabditida</taxon>
        <taxon>Tylenchina</taxon>
        <taxon>Tylenchomorpha</taxon>
        <taxon>Sphaerularioidea</taxon>
        <taxon>Anguinidae</taxon>
        <taxon>Anguininae</taxon>
        <taxon>Ditylenchus</taxon>
    </lineage>
</organism>
<reference evidence="3" key="1">
    <citation type="submission" date="2022-01" db="EMBL/GenBank/DDBJ databases">
        <title>Genome Sequence Resource for Two Populations of Ditylenchus destructor, the Migratory Endoparasitic Phytonematode.</title>
        <authorList>
            <person name="Zhang H."/>
            <person name="Lin R."/>
            <person name="Xie B."/>
        </authorList>
    </citation>
    <scope>NUCLEOTIDE SEQUENCE</scope>
    <source>
        <strain evidence="3">BazhouSP</strain>
    </source>
</reference>
<feature type="compositionally biased region" description="Basic and acidic residues" evidence="1">
    <location>
        <begin position="521"/>
        <end position="530"/>
    </location>
</feature>